<proteinExistence type="predicted"/>
<organism evidence="3 4">
    <name type="scientific">Brachionus plicatilis</name>
    <name type="common">Marine rotifer</name>
    <name type="synonym">Brachionus muelleri</name>
    <dbReference type="NCBI Taxonomy" id="10195"/>
    <lineage>
        <taxon>Eukaryota</taxon>
        <taxon>Metazoa</taxon>
        <taxon>Spiralia</taxon>
        <taxon>Gnathifera</taxon>
        <taxon>Rotifera</taxon>
        <taxon>Eurotatoria</taxon>
        <taxon>Monogononta</taxon>
        <taxon>Pseudotrocha</taxon>
        <taxon>Ploima</taxon>
        <taxon>Brachionidae</taxon>
        <taxon>Brachionus</taxon>
    </lineage>
</organism>
<feature type="chain" id="PRO_5017948178" description="MAM domain-containing protein" evidence="1">
    <location>
        <begin position="27"/>
        <end position="93"/>
    </location>
</feature>
<dbReference type="PROSITE" id="PS50060">
    <property type="entry name" value="MAM_2"/>
    <property type="match status" value="1"/>
</dbReference>
<evidence type="ECO:0000256" key="1">
    <source>
        <dbReference type="SAM" id="SignalP"/>
    </source>
</evidence>
<dbReference type="Proteomes" id="UP000276133">
    <property type="component" value="Unassembled WGS sequence"/>
</dbReference>
<evidence type="ECO:0000313" key="4">
    <source>
        <dbReference type="Proteomes" id="UP000276133"/>
    </source>
</evidence>
<dbReference type="EMBL" id="REGN01008829">
    <property type="protein sequence ID" value="RNA02585.1"/>
    <property type="molecule type" value="Genomic_DNA"/>
</dbReference>
<sequence>MNDIRSNLKTLLIGVLFLYYQSKAFGQTLELDCDFDTDLCKWKDYSSSGISWKRTKTSNYNRPGNFPVGDHTQGQNGYYAYVGNSSSVDFFSK</sequence>
<protein>
    <recommendedName>
        <fullName evidence="2">MAM domain-containing protein</fullName>
    </recommendedName>
</protein>
<dbReference type="Gene3D" id="2.60.120.200">
    <property type="match status" value="1"/>
</dbReference>
<comment type="caution">
    <text evidence="3">The sequence shown here is derived from an EMBL/GenBank/DDBJ whole genome shotgun (WGS) entry which is preliminary data.</text>
</comment>
<accession>A0A3M7PV05</accession>
<feature type="non-terminal residue" evidence="3">
    <location>
        <position position="93"/>
    </location>
</feature>
<dbReference type="InterPro" id="IPR000998">
    <property type="entry name" value="MAM_dom"/>
</dbReference>
<reference evidence="3 4" key="1">
    <citation type="journal article" date="2018" name="Sci. Rep.">
        <title>Genomic signatures of local adaptation to the degree of environmental predictability in rotifers.</title>
        <authorList>
            <person name="Franch-Gras L."/>
            <person name="Hahn C."/>
            <person name="Garcia-Roger E.M."/>
            <person name="Carmona M.J."/>
            <person name="Serra M."/>
            <person name="Gomez A."/>
        </authorList>
    </citation>
    <scope>NUCLEOTIDE SEQUENCE [LARGE SCALE GENOMIC DNA]</scope>
    <source>
        <strain evidence="3">HYR1</strain>
    </source>
</reference>
<feature type="signal peptide" evidence="1">
    <location>
        <begin position="1"/>
        <end position="26"/>
    </location>
</feature>
<keyword evidence="1" id="KW-0732">Signal</keyword>
<dbReference type="GO" id="GO:0016020">
    <property type="term" value="C:membrane"/>
    <property type="evidence" value="ECO:0007669"/>
    <property type="project" value="InterPro"/>
</dbReference>
<dbReference type="SUPFAM" id="SSF49899">
    <property type="entry name" value="Concanavalin A-like lectins/glucanases"/>
    <property type="match status" value="1"/>
</dbReference>
<dbReference type="AlphaFoldDB" id="A0A3M7PV05"/>
<keyword evidence="4" id="KW-1185">Reference proteome</keyword>
<dbReference type="OrthoDB" id="412155at2759"/>
<feature type="domain" description="MAM" evidence="2">
    <location>
        <begin position="31"/>
        <end position="85"/>
    </location>
</feature>
<evidence type="ECO:0000259" key="2">
    <source>
        <dbReference type="PROSITE" id="PS50060"/>
    </source>
</evidence>
<dbReference type="InterPro" id="IPR013320">
    <property type="entry name" value="ConA-like_dom_sf"/>
</dbReference>
<dbReference type="Pfam" id="PF00629">
    <property type="entry name" value="MAM"/>
    <property type="match status" value="1"/>
</dbReference>
<name>A0A3M7PV05_BRAPC</name>
<gene>
    <name evidence="3" type="ORF">BpHYR1_034528</name>
</gene>
<evidence type="ECO:0000313" key="3">
    <source>
        <dbReference type="EMBL" id="RNA02585.1"/>
    </source>
</evidence>